<dbReference type="Proteomes" id="UP000006873">
    <property type="component" value="Chromosome"/>
</dbReference>
<organism evidence="1 2">
    <name type="scientific">Eubacterium callanderi</name>
    <dbReference type="NCBI Taxonomy" id="53442"/>
    <lineage>
        <taxon>Bacteria</taxon>
        <taxon>Bacillati</taxon>
        <taxon>Bacillota</taxon>
        <taxon>Clostridia</taxon>
        <taxon>Eubacteriales</taxon>
        <taxon>Eubacteriaceae</taxon>
        <taxon>Eubacterium</taxon>
    </lineage>
</organism>
<gene>
    <name evidence="1" type="ordered locus">ELI_2113</name>
</gene>
<proteinExistence type="predicted"/>
<dbReference type="KEGG" id="elm:ELI_2113"/>
<reference key="1">
    <citation type="submission" date="2010-09" db="EMBL/GenBank/DDBJ databases">
        <authorList>
            <person name="Roh H."/>
            <person name="Ko H.-J."/>
            <person name="Kim D."/>
            <person name="Choi D.G."/>
            <person name="Park S."/>
            <person name="Kim S."/>
            <person name="Kim K.H."/>
            <person name="Chang I.S."/>
            <person name="Choi I.-G."/>
        </authorList>
    </citation>
    <scope>NUCLEOTIDE SEQUENCE</scope>
    <source>
        <strain>KIST612</strain>
    </source>
</reference>
<sequence length="58" mass="6838">MQSNIICIIVISESENKGKDICVMVKPPFCIQVNHYFLLLYHDFLYDKVKKVVKICYI</sequence>
<accession>E3GMN3</accession>
<protein>
    <submittedName>
        <fullName evidence="1">Uncharacterized protein</fullName>
    </submittedName>
</protein>
<reference evidence="1 2" key="2">
    <citation type="journal article" date="2011" name="J. Bacteriol.">
        <title>Complete genome sequence of a carbon monoxide-utilizing acetogen, Eubacterium limosum KIST612.</title>
        <authorList>
            <person name="Roh H."/>
            <person name="Ko H.J."/>
            <person name="Kim D."/>
            <person name="Choi D.G."/>
            <person name="Park S."/>
            <person name="Kim S."/>
            <person name="Chang I.S."/>
            <person name="Choi I.G."/>
        </authorList>
    </citation>
    <scope>NUCLEOTIDE SEQUENCE [LARGE SCALE GENOMIC DNA]</scope>
    <source>
        <strain evidence="1 2">KIST612</strain>
    </source>
</reference>
<keyword evidence="2" id="KW-1185">Reference proteome</keyword>
<evidence type="ECO:0000313" key="2">
    <source>
        <dbReference type="Proteomes" id="UP000006873"/>
    </source>
</evidence>
<evidence type="ECO:0000313" key="1">
    <source>
        <dbReference type="EMBL" id="ADO37096.1"/>
    </source>
</evidence>
<dbReference type="EMBL" id="CP002273">
    <property type="protein sequence ID" value="ADO37096.1"/>
    <property type="molecule type" value="Genomic_DNA"/>
</dbReference>
<name>E3GMN3_9FIRM</name>
<dbReference type="HOGENOM" id="CLU_2972674_0_0_9"/>
<dbReference type="AlphaFoldDB" id="E3GMN3"/>